<evidence type="ECO:0000313" key="4">
    <source>
        <dbReference type="Proteomes" id="UP000622552"/>
    </source>
</evidence>
<evidence type="ECO:0000313" key="3">
    <source>
        <dbReference type="EMBL" id="MBG6139579.1"/>
    </source>
</evidence>
<comment type="similarity">
    <text evidence="1">Belongs to the CapA family.</text>
</comment>
<dbReference type="InterPro" id="IPR019079">
    <property type="entry name" value="Capsule_synth_CapA"/>
</dbReference>
<dbReference type="SUPFAM" id="SSF56300">
    <property type="entry name" value="Metallo-dependent phosphatases"/>
    <property type="match status" value="1"/>
</dbReference>
<organism evidence="3 4">
    <name type="scientific">Longispora fulva</name>
    <dbReference type="NCBI Taxonomy" id="619741"/>
    <lineage>
        <taxon>Bacteria</taxon>
        <taxon>Bacillati</taxon>
        <taxon>Actinomycetota</taxon>
        <taxon>Actinomycetes</taxon>
        <taxon>Micromonosporales</taxon>
        <taxon>Micromonosporaceae</taxon>
        <taxon>Longispora</taxon>
    </lineage>
</organism>
<reference evidence="3" key="1">
    <citation type="submission" date="2020-11" db="EMBL/GenBank/DDBJ databases">
        <title>Sequencing the genomes of 1000 actinobacteria strains.</title>
        <authorList>
            <person name="Klenk H.-P."/>
        </authorList>
    </citation>
    <scope>NUCLEOTIDE SEQUENCE</scope>
    <source>
        <strain evidence="3">DSM 45356</strain>
    </source>
</reference>
<dbReference type="InterPro" id="IPR029052">
    <property type="entry name" value="Metallo-depent_PP-like"/>
</dbReference>
<accession>A0A8J7KLN8</accession>
<sequence length="367" mass="39381">MSIRRVLAVVVVLVLGGCSASPGTRWSAPAPTVVASAASPWTPREFTVLGAGDVLLHDGLWNTAKQDAGGTGYDFGPIFASVKPAVSAADLAICHMETPLGEPDGPFSNYPLFNVPPQVAVTLKDIGYDSCSTASNHTLDVGERGVYRTLDTLDAAGLRHAGSYRSQAEHDIPTLLYARGVRVAHLSYTFSFNGLVRPEGKEWIANALDVRAVLDEARRAREAGAEVVIVSVHWGTEYQHEADDFQLRIARDLLGSPDVDLILGAHVHVVQPFEKIGDKWVAYGMGNQVAWQNQALDTRDGVMPRFTFTESAPGVWKVSKAEALPTWMHLDGGPGRLEYCPGSTGEACAASARRTMGTVRSMGATVQ</sequence>
<dbReference type="Proteomes" id="UP000622552">
    <property type="component" value="Unassembled WGS sequence"/>
</dbReference>
<dbReference type="PANTHER" id="PTHR33393">
    <property type="entry name" value="POLYGLUTAMINE SYNTHESIS ACCESSORY PROTEIN RV0574C-RELATED"/>
    <property type="match status" value="1"/>
</dbReference>
<feature type="domain" description="Capsule synthesis protein CapA" evidence="2">
    <location>
        <begin position="47"/>
        <end position="292"/>
    </location>
</feature>
<dbReference type="InterPro" id="IPR052169">
    <property type="entry name" value="CW_Biosynth-Accessory"/>
</dbReference>
<dbReference type="Gene3D" id="3.60.21.10">
    <property type="match status" value="1"/>
</dbReference>
<dbReference type="Pfam" id="PF09587">
    <property type="entry name" value="PGA_cap"/>
    <property type="match status" value="1"/>
</dbReference>
<dbReference type="PROSITE" id="PS51257">
    <property type="entry name" value="PROKAR_LIPOPROTEIN"/>
    <property type="match status" value="1"/>
</dbReference>
<gene>
    <name evidence="3" type="ORF">IW245_005773</name>
</gene>
<keyword evidence="4" id="KW-1185">Reference proteome</keyword>
<evidence type="ECO:0000256" key="1">
    <source>
        <dbReference type="ARBA" id="ARBA00005662"/>
    </source>
</evidence>
<dbReference type="PANTHER" id="PTHR33393:SF13">
    <property type="entry name" value="PGA BIOSYNTHESIS PROTEIN CAPA"/>
    <property type="match status" value="1"/>
</dbReference>
<dbReference type="EMBL" id="JADOUF010000001">
    <property type="protein sequence ID" value="MBG6139579.1"/>
    <property type="molecule type" value="Genomic_DNA"/>
</dbReference>
<proteinExistence type="inferred from homology"/>
<dbReference type="RefSeq" id="WP_233472888.1">
    <property type="nucleotide sequence ID" value="NZ_BONS01000008.1"/>
</dbReference>
<dbReference type="CDD" id="cd07381">
    <property type="entry name" value="MPP_CapA"/>
    <property type="match status" value="1"/>
</dbReference>
<protein>
    <submittedName>
        <fullName evidence="3">Poly-gamma-glutamate synthesis protein (Capsule biosynthesis protein)</fullName>
    </submittedName>
</protein>
<dbReference type="AlphaFoldDB" id="A0A8J7KLN8"/>
<comment type="caution">
    <text evidence="3">The sequence shown here is derived from an EMBL/GenBank/DDBJ whole genome shotgun (WGS) entry which is preliminary data.</text>
</comment>
<dbReference type="SMART" id="SM00854">
    <property type="entry name" value="PGA_cap"/>
    <property type="match status" value="1"/>
</dbReference>
<evidence type="ECO:0000259" key="2">
    <source>
        <dbReference type="SMART" id="SM00854"/>
    </source>
</evidence>
<name>A0A8J7KLN8_9ACTN</name>